<reference evidence="2 3" key="1">
    <citation type="submission" date="2020-06" db="EMBL/GenBank/DDBJ databases">
        <title>Complete Genome Sequence of Clostridium muelleri sp. nov. P21T, an Acid-Alcohol Producing Acetogen Isolated from Old Hay.</title>
        <authorList>
            <person name="Duncan K.E."/>
            <person name="Tanner R.S."/>
        </authorList>
    </citation>
    <scope>NUCLEOTIDE SEQUENCE [LARGE SCALE GENOMIC DNA]</scope>
    <source>
        <strain evidence="2 3">P21</strain>
    </source>
</reference>
<protein>
    <submittedName>
        <fullName evidence="2">DUF4397 domain-containing protein</fullName>
    </submittedName>
</protein>
<evidence type="ECO:0000313" key="3">
    <source>
        <dbReference type="Proteomes" id="UP000537131"/>
    </source>
</evidence>
<dbReference type="RefSeq" id="WP_169298396.1">
    <property type="nucleotide sequence ID" value="NZ_JABBNI010000025.1"/>
</dbReference>
<keyword evidence="3" id="KW-1185">Reference proteome</keyword>
<evidence type="ECO:0000259" key="1">
    <source>
        <dbReference type="Pfam" id="PF14344"/>
    </source>
</evidence>
<feature type="domain" description="DUF4397" evidence="1">
    <location>
        <begin position="18"/>
        <end position="133"/>
    </location>
</feature>
<comment type="caution">
    <text evidence="2">The sequence shown here is derived from an EMBL/GenBank/DDBJ whole genome shotgun (WGS) entry which is preliminary data.</text>
</comment>
<dbReference type="InterPro" id="IPR025510">
    <property type="entry name" value="DUF4397"/>
</dbReference>
<dbReference type="Pfam" id="PF14344">
    <property type="entry name" value="DUF4397"/>
    <property type="match status" value="2"/>
</dbReference>
<evidence type="ECO:0000313" key="2">
    <source>
        <dbReference type="EMBL" id="NMM63815.1"/>
    </source>
</evidence>
<dbReference type="AlphaFoldDB" id="A0A7Y0EHY9"/>
<dbReference type="Proteomes" id="UP000537131">
    <property type="component" value="Unassembled WGS sequence"/>
</dbReference>
<sequence length="215" mass="24415">MLFCPYYNRFFRQGPPYSYIRVFHAAPDAPTVDVYVDNTIIVSNVRFKGFSNYIKVSSGKHKVEVFRRGTKNNPLISSDLIIPESKILTLAAIGIMPNLDLKAIEDTLEPLRPGRTKVRFVHLSPGAPAVDITLSNGDIIFKDVSYGEVTRYKEIRPGNYNFQVRVAGTDKKVLLLPNTRFRPNRFYTIYAVGLVSREPKLQVLIPLDGNTYLKF</sequence>
<feature type="domain" description="DUF4397" evidence="1">
    <location>
        <begin position="136"/>
        <end position="204"/>
    </location>
</feature>
<accession>A0A7Y0EHY9</accession>
<name>A0A7Y0EHY9_9CLOT</name>
<dbReference type="EMBL" id="JABBNI010000025">
    <property type="protein sequence ID" value="NMM63815.1"/>
    <property type="molecule type" value="Genomic_DNA"/>
</dbReference>
<proteinExistence type="predicted"/>
<organism evidence="2 3">
    <name type="scientific">Clostridium muellerianum</name>
    <dbReference type="NCBI Taxonomy" id="2716538"/>
    <lineage>
        <taxon>Bacteria</taxon>
        <taxon>Bacillati</taxon>
        <taxon>Bacillota</taxon>
        <taxon>Clostridia</taxon>
        <taxon>Eubacteriales</taxon>
        <taxon>Clostridiaceae</taxon>
        <taxon>Clostridium</taxon>
    </lineage>
</organism>
<gene>
    <name evidence="2" type="ORF">HBE96_14250</name>
</gene>